<dbReference type="GeneID" id="83003614"/>
<dbReference type="AlphaFoldDB" id="A0A415DUH7"/>
<proteinExistence type="predicted"/>
<sequence>MKNTMEYKGYIGSVEFSEKDNLFFGKVMGIRPLLSYEGTTAQELVADFHEAVDDYLALCREEGTEPETAYKGSFNVRISPELHKQAVIYAQGSQKSLNSFVEEAIAAYVAKREI</sequence>
<dbReference type="InterPro" id="IPR008651">
    <property type="entry name" value="Uncharacterised_HicB"/>
</dbReference>
<gene>
    <name evidence="1" type="ORF">DW099_18695</name>
</gene>
<reference evidence="1 2" key="1">
    <citation type="submission" date="2018-08" db="EMBL/GenBank/DDBJ databases">
        <title>A genome reference for cultivated species of the human gut microbiota.</title>
        <authorList>
            <person name="Zou Y."/>
            <person name="Xue W."/>
            <person name="Luo G."/>
        </authorList>
    </citation>
    <scope>NUCLEOTIDE SEQUENCE [LARGE SCALE GENOMIC DNA]</scope>
    <source>
        <strain evidence="1 2">AM07-24</strain>
    </source>
</reference>
<dbReference type="SUPFAM" id="SSF47598">
    <property type="entry name" value="Ribbon-helix-helix"/>
    <property type="match status" value="1"/>
</dbReference>
<dbReference type="RefSeq" id="WP_067535201.1">
    <property type="nucleotide sequence ID" value="NZ_AP025567.1"/>
</dbReference>
<evidence type="ECO:0000313" key="2">
    <source>
        <dbReference type="Proteomes" id="UP000284841"/>
    </source>
</evidence>
<dbReference type="InterPro" id="IPR035069">
    <property type="entry name" value="TTHA1013/TTHA0281-like"/>
</dbReference>
<organism evidence="1 2">
    <name type="scientific">Emergencia timonensis</name>
    <dbReference type="NCBI Taxonomy" id="1776384"/>
    <lineage>
        <taxon>Bacteria</taxon>
        <taxon>Bacillati</taxon>
        <taxon>Bacillota</taxon>
        <taxon>Clostridia</taxon>
        <taxon>Peptostreptococcales</taxon>
        <taxon>Anaerovoracaceae</taxon>
        <taxon>Emergencia</taxon>
    </lineage>
</organism>
<dbReference type="OrthoDB" id="5297106at2"/>
<accession>A0A415DUH7</accession>
<dbReference type="SUPFAM" id="SSF143100">
    <property type="entry name" value="TTHA1013/TTHA0281-like"/>
    <property type="match status" value="1"/>
</dbReference>
<dbReference type="InterPro" id="IPR013321">
    <property type="entry name" value="Arc_rbn_hlx_hlx"/>
</dbReference>
<dbReference type="STRING" id="1776384.GCA_900086585_01232"/>
<keyword evidence="2" id="KW-1185">Reference proteome</keyword>
<evidence type="ECO:0000313" key="1">
    <source>
        <dbReference type="EMBL" id="RHJ83749.1"/>
    </source>
</evidence>
<dbReference type="Gene3D" id="1.10.1220.10">
    <property type="entry name" value="Met repressor-like"/>
    <property type="match status" value="1"/>
</dbReference>
<name>A0A415DUH7_9FIRM</name>
<dbReference type="Pfam" id="PF05534">
    <property type="entry name" value="HicB"/>
    <property type="match status" value="1"/>
</dbReference>
<dbReference type="EMBL" id="QRMS01000008">
    <property type="protein sequence ID" value="RHJ83749.1"/>
    <property type="molecule type" value="Genomic_DNA"/>
</dbReference>
<protein>
    <submittedName>
        <fullName evidence="1">Type II toxin-antitoxin system HicB family antitoxin</fullName>
    </submittedName>
</protein>
<dbReference type="InterPro" id="IPR010985">
    <property type="entry name" value="Ribbon_hlx_hlx"/>
</dbReference>
<comment type="caution">
    <text evidence="1">The sequence shown here is derived from an EMBL/GenBank/DDBJ whole genome shotgun (WGS) entry which is preliminary data.</text>
</comment>
<dbReference type="Proteomes" id="UP000284841">
    <property type="component" value="Unassembled WGS sequence"/>
</dbReference>
<dbReference type="GO" id="GO:0006355">
    <property type="term" value="P:regulation of DNA-templated transcription"/>
    <property type="evidence" value="ECO:0007669"/>
    <property type="project" value="InterPro"/>
</dbReference>